<dbReference type="AlphaFoldDB" id="M5IR35"/>
<evidence type="ECO:0000313" key="1">
    <source>
        <dbReference type="EMBL" id="EKU10923.1"/>
    </source>
</evidence>
<sequence>MNKIYPPFCSNKQLYSAYCALHLLFDRYRLHLKFTKFA</sequence>
<dbReference type="PATRIC" id="fig|1244083.3.peg.1669"/>
<accession>M5IR35</accession>
<dbReference type="Proteomes" id="UP000011939">
    <property type="component" value="Unassembled WGS sequence"/>
</dbReference>
<proteinExistence type="predicted"/>
<reference evidence="1 2" key="1">
    <citation type="journal article" date="2013" name="Genome Announc.">
        <title>Genome Sequence of Campylobacter showae UNSWCD, Isolated from a Patient with Crohn's Disease.</title>
        <authorList>
            <person name="Tay A.P."/>
            <person name="Kaakoush N.O."/>
            <person name="Deshpande N.P."/>
            <person name="Chen Z."/>
            <person name="Mitchell H."/>
            <person name="Wilkins M.R."/>
        </authorList>
    </citation>
    <scope>NUCLEOTIDE SEQUENCE [LARGE SCALE GENOMIC DNA]</scope>
    <source>
        <strain evidence="1 2">CSUNSWCD</strain>
    </source>
</reference>
<gene>
    <name evidence="1" type="ORF">CSUNSWCD_2419</name>
</gene>
<comment type="caution">
    <text evidence="1">The sequence shown here is derived from an EMBL/GenBank/DDBJ whole genome shotgun (WGS) entry which is preliminary data.</text>
</comment>
<dbReference type="EMBL" id="AMZQ01000009">
    <property type="protein sequence ID" value="EKU10923.1"/>
    <property type="molecule type" value="Genomic_DNA"/>
</dbReference>
<dbReference type="STRING" id="1244083.CSUNSWCD_2419"/>
<name>M5IR35_9BACT</name>
<evidence type="ECO:0000313" key="2">
    <source>
        <dbReference type="Proteomes" id="UP000011939"/>
    </source>
</evidence>
<organism evidence="1 2">
    <name type="scientific">Campylobacter showae CSUNSWCD</name>
    <dbReference type="NCBI Taxonomy" id="1244083"/>
    <lineage>
        <taxon>Bacteria</taxon>
        <taxon>Pseudomonadati</taxon>
        <taxon>Campylobacterota</taxon>
        <taxon>Epsilonproteobacteria</taxon>
        <taxon>Campylobacterales</taxon>
        <taxon>Campylobacteraceae</taxon>
        <taxon>Campylobacter</taxon>
    </lineage>
</organism>
<protein>
    <submittedName>
        <fullName evidence="1">Uncharacterized protein</fullName>
    </submittedName>
</protein>